<evidence type="ECO:0000313" key="2">
    <source>
        <dbReference type="Proteomes" id="UP000255317"/>
    </source>
</evidence>
<dbReference type="AlphaFoldDB" id="A0A370QFX3"/>
<comment type="caution">
    <text evidence="1">The sequence shown here is derived from an EMBL/GenBank/DDBJ whole genome shotgun (WGS) entry which is preliminary data.</text>
</comment>
<organism evidence="1 2">
    <name type="scientific">Marinirhabdus gelatinilytica</name>
    <dbReference type="NCBI Taxonomy" id="1703343"/>
    <lineage>
        <taxon>Bacteria</taxon>
        <taxon>Pseudomonadati</taxon>
        <taxon>Bacteroidota</taxon>
        <taxon>Flavobacteriia</taxon>
        <taxon>Flavobacteriales</taxon>
        <taxon>Flavobacteriaceae</taxon>
    </lineage>
</organism>
<dbReference type="Pfam" id="PF11199">
    <property type="entry name" value="DUF2891"/>
    <property type="match status" value="1"/>
</dbReference>
<proteinExistence type="predicted"/>
<accession>A0A370QFX3</accession>
<dbReference type="InterPro" id="IPR021365">
    <property type="entry name" value="DUF2891"/>
</dbReference>
<dbReference type="EMBL" id="QRAO01000002">
    <property type="protein sequence ID" value="RDK87262.1"/>
    <property type="molecule type" value="Genomic_DNA"/>
</dbReference>
<gene>
    <name evidence="1" type="ORF">C8D94_102447</name>
</gene>
<evidence type="ECO:0000313" key="1">
    <source>
        <dbReference type="EMBL" id="RDK87262.1"/>
    </source>
</evidence>
<sequence>MFVLILTIPSCNNTETKEENTWVEEEKPLAVQEVPSPVFTIAEANKLLELPLHCVTTEYPNKLGQVIGGDSDLKPPRELHPTFYGCFDWHSAVHGYWSMVTLLKEFPELDKAEEVRQILQQNLTKENIEKEVVYFQQKLNTSYERTYGWAWLLKLAEALHTWEDPLARELEGNLQPLTNLIAERYIEFLPKLVYPIRVGEHTNTAFGLTFAYDYAETVAHEILKSTIENRARDFYSSDTNCPLGWEPSGYDFLSPCLEEIDIMRRVLPQEEFLSWAKEFMPNLNDGNFQLEPGKVSDRTDGKLVHLDGLNFSRAWVLYGLANQYPEFNHLKNVANAHVAYSYPNLVGDSYEGGHWLGSFAIYALTQYEEK</sequence>
<evidence type="ECO:0008006" key="3">
    <source>
        <dbReference type="Google" id="ProtNLM"/>
    </source>
</evidence>
<keyword evidence="2" id="KW-1185">Reference proteome</keyword>
<reference evidence="1 2" key="1">
    <citation type="submission" date="2018-07" db="EMBL/GenBank/DDBJ databases">
        <title>Genomic Encyclopedia of Type Strains, Phase IV (KMG-IV): sequencing the most valuable type-strain genomes for metagenomic binning, comparative biology and taxonomic classification.</title>
        <authorList>
            <person name="Goeker M."/>
        </authorList>
    </citation>
    <scope>NUCLEOTIDE SEQUENCE [LARGE SCALE GENOMIC DNA]</scope>
    <source>
        <strain evidence="1 2">DSM 101478</strain>
    </source>
</reference>
<name>A0A370QFX3_9FLAO</name>
<protein>
    <recommendedName>
        <fullName evidence="3">DUF2891 family protein</fullName>
    </recommendedName>
</protein>
<dbReference type="Proteomes" id="UP000255317">
    <property type="component" value="Unassembled WGS sequence"/>
</dbReference>